<dbReference type="Pfam" id="PF04082">
    <property type="entry name" value="Fungal_trans"/>
    <property type="match status" value="1"/>
</dbReference>
<dbReference type="CDD" id="cd14723">
    <property type="entry name" value="ZIP_Ppr1"/>
    <property type="match status" value="1"/>
</dbReference>
<sequence>MSANDRESSSNNTPLRRRNRKVFAACQRCRYRKIRCDGSFPSCTNCQKAGEPCLDPHREKEIPRSYVVSLEQKVKSLEAIIANRCPDIDLATVASVRQDADSSSSAPQACQDATIDTPLPEHVDPGRGHSTLSSPLATTAATSPWAPSRQAQSDTELLTHVIALVSLNGSSEPKYLGPSSGFSFAKLLASPGLRLDQQIHDADKLDAETKALYRAECHAVPLPPFHEAAILAEAFFDEVQWQYPFLHKASFLSSLREVYNAKSQGQDESRAETGSDAANIRFQIFLVLAVGASTLSKTSGMAADAGNYYISAMQYSDRALYNVSLVTTQNHLLLAMYALFNPRSDTNIWFINYLLMASCIDLGLHRDVGPRQESLPKEAVLKEEMRKRVFWSCYCLDRNVGTALGRPLGIRNEACDVPLPSDFDDDDTTEIVADVRSRKSWSPISCSIHLSRLAIIITDMKLHLYRISQDPDRIPWPSNLHAWRDRTYKDLNEWKAATSSLSSGKASFFAHLEVSYHLAVMLLYRPSPRFPKLSMETARICSDSSIKVIEIFDSLQRLGKMQYSVLSVHSALLSGLTMLYSAQICCRKDASEVIQRLPNNIRVCSSILSTMAELGWAHAKRSLSVFNTIGQVTLRYVQSAAALGASEASHLHLNPMHAKTFDGGESITMAEGTATLNSEALSNSLSQDSQPLDFTPMSPPLSNDQFMTTLGLENVPFEPLHDDGGIQTPNMALDITDWSSWETLIPNWESIFPY</sequence>
<dbReference type="GO" id="GO:0045944">
    <property type="term" value="P:positive regulation of transcription by RNA polymerase II"/>
    <property type="evidence" value="ECO:0007669"/>
    <property type="project" value="TreeGrafter"/>
</dbReference>
<evidence type="ECO:0000259" key="9">
    <source>
        <dbReference type="PROSITE" id="PS50048"/>
    </source>
</evidence>
<keyword evidence="4" id="KW-0805">Transcription regulation</keyword>
<reference evidence="10 11" key="1">
    <citation type="submission" date="2016-07" db="EMBL/GenBank/DDBJ databases">
        <title>Multiple horizontal gene transfer events from other fungi enriched the ability of initially mycotrophic Trichoderma (Ascomycota) to feed on dead plant biomass.</title>
        <authorList>
            <consortium name="DOE Joint Genome Institute"/>
            <person name="Aerts A."/>
            <person name="Atanasova L."/>
            <person name="Chenthamara K."/>
            <person name="Zhang J."/>
            <person name="Grujic M."/>
            <person name="Henrissat B."/>
            <person name="Kuo A."/>
            <person name="Salamov A."/>
            <person name="Lipzen A."/>
            <person name="Labutti K."/>
            <person name="Barry K."/>
            <person name="Miao Y."/>
            <person name="Rahimi M.J."/>
            <person name="Shen Q."/>
            <person name="Grigoriev I.V."/>
            <person name="Kubicek C.P."/>
            <person name="Druzhinina I.S."/>
        </authorList>
    </citation>
    <scope>NUCLEOTIDE SEQUENCE [LARGE SCALE GENOMIC DNA]</scope>
    <source>
        <strain evidence="10 11">CBS 226.95</strain>
    </source>
</reference>
<evidence type="ECO:0000313" key="10">
    <source>
        <dbReference type="EMBL" id="PTB52056.1"/>
    </source>
</evidence>
<feature type="region of interest" description="Disordered" evidence="8">
    <location>
        <begin position="101"/>
        <end position="150"/>
    </location>
</feature>
<proteinExistence type="predicted"/>
<dbReference type="GO" id="GO:0005634">
    <property type="term" value="C:nucleus"/>
    <property type="evidence" value="ECO:0007669"/>
    <property type="project" value="UniProtKB-SubCell"/>
</dbReference>
<dbReference type="Proteomes" id="UP000241690">
    <property type="component" value="Unassembled WGS sequence"/>
</dbReference>
<dbReference type="GO" id="GO:0043565">
    <property type="term" value="F:sequence-specific DNA binding"/>
    <property type="evidence" value="ECO:0007669"/>
    <property type="project" value="TreeGrafter"/>
</dbReference>
<dbReference type="SMART" id="SM00906">
    <property type="entry name" value="Fungal_trans"/>
    <property type="match status" value="1"/>
</dbReference>
<evidence type="ECO:0000256" key="5">
    <source>
        <dbReference type="ARBA" id="ARBA00023125"/>
    </source>
</evidence>
<organism evidence="10 11">
    <name type="scientific">Trichoderma harzianum CBS 226.95</name>
    <dbReference type="NCBI Taxonomy" id="983964"/>
    <lineage>
        <taxon>Eukaryota</taxon>
        <taxon>Fungi</taxon>
        <taxon>Dikarya</taxon>
        <taxon>Ascomycota</taxon>
        <taxon>Pezizomycotina</taxon>
        <taxon>Sordariomycetes</taxon>
        <taxon>Hypocreomycetidae</taxon>
        <taxon>Hypocreales</taxon>
        <taxon>Hypocreaceae</taxon>
        <taxon>Trichoderma</taxon>
    </lineage>
</organism>
<keyword evidence="7" id="KW-0539">Nucleus</keyword>
<dbReference type="GeneID" id="36620661"/>
<protein>
    <recommendedName>
        <fullName evidence="9">Zn(2)-C6 fungal-type domain-containing protein</fullName>
    </recommendedName>
</protein>
<dbReference type="PROSITE" id="PS00463">
    <property type="entry name" value="ZN2_CY6_FUNGAL_1"/>
    <property type="match status" value="1"/>
</dbReference>
<keyword evidence="5" id="KW-0238">DNA-binding</keyword>
<dbReference type="AlphaFoldDB" id="A0A2T4A4T4"/>
<dbReference type="PANTHER" id="PTHR47782:SF12">
    <property type="entry name" value="ZN(II)2CYS6 TRANSCRIPTION FACTOR (EUROFUNG)"/>
    <property type="match status" value="1"/>
</dbReference>
<evidence type="ECO:0000256" key="1">
    <source>
        <dbReference type="ARBA" id="ARBA00004123"/>
    </source>
</evidence>
<dbReference type="InterPro" id="IPR007219">
    <property type="entry name" value="XnlR_reg_dom"/>
</dbReference>
<evidence type="ECO:0000256" key="2">
    <source>
        <dbReference type="ARBA" id="ARBA00022723"/>
    </source>
</evidence>
<evidence type="ECO:0000256" key="4">
    <source>
        <dbReference type="ARBA" id="ARBA00023015"/>
    </source>
</evidence>
<evidence type="ECO:0000256" key="3">
    <source>
        <dbReference type="ARBA" id="ARBA00022833"/>
    </source>
</evidence>
<gene>
    <name evidence="10" type="ORF">M431DRAFT_120498</name>
</gene>
<dbReference type="STRING" id="983964.A0A2T4A4T4"/>
<dbReference type="Gene3D" id="4.10.240.10">
    <property type="entry name" value="Zn(2)-C6 fungal-type DNA-binding domain"/>
    <property type="match status" value="1"/>
</dbReference>
<comment type="subcellular location">
    <subcellularLocation>
        <location evidence="1">Nucleus</location>
    </subcellularLocation>
</comment>
<dbReference type="CDD" id="cd12148">
    <property type="entry name" value="fungal_TF_MHR"/>
    <property type="match status" value="1"/>
</dbReference>
<dbReference type="InterPro" id="IPR052202">
    <property type="entry name" value="Yeast_MetPath_Reg"/>
</dbReference>
<keyword evidence="6" id="KW-0804">Transcription</keyword>
<dbReference type="PROSITE" id="PS50048">
    <property type="entry name" value="ZN2_CY6_FUNGAL_2"/>
    <property type="match status" value="1"/>
</dbReference>
<dbReference type="GO" id="GO:0008270">
    <property type="term" value="F:zinc ion binding"/>
    <property type="evidence" value="ECO:0007669"/>
    <property type="project" value="InterPro"/>
</dbReference>
<dbReference type="CDD" id="cd00067">
    <property type="entry name" value="GAL4"/>
    <property type="match status" value="1"/>
</dbReference>
<feature type="domain" description="Zn(2)-C6 fungal-type" evidence="9">
    <location>
        <begin position="25"/>
        <end position="53"/>
    </location>
</feature>
<evidence type="ECO:0000256" key="6">
    <source>
        <dbReference type="ARBA" id="ARBA00023163"/>
    </source>
</evidence>
<dbReference type="SUPFAM" id="SSF57701">
    <property type="entry name" value="Zn2/Cys6 DNA-binding domain"/>
    <property type="match status" value="1"/>
</dbReference>
<dbReference type="InterPro" id="IPR001138">
    <property type="entry name" value="Zn2Cys6_DnaBD"/>
</dbReference>
<keyword evidence="11" id="KW-1185">Reference proteome</keyword>
<evidence type="ECO:0000313" key="11">
    <source>
        <dbReference type="Proteomes" id="UP000241690"/>
    </source>
</evidence>
<keyword evidence="3" id="KW-0862">Zinc</keyword>
<dbReference type="PANTHER" id="PTHR47782">
    <property type="entry name" value="ZN(II)2CYS6 TRANSCRIPTION FACTOR (EUROFUNG)-RELATED"/>
    <property type="match status" value="1"/>
</dbReference>
<dbReference type="GO" id="GO:0000981">
    <property type="term" value="F:DNA-binding transcription factor activity, RNA polymerase II-specific"/>
    <property type="evidence" value="ECO:0007669"/>
    <property type="project" value="InterPro"/>
</dbReference>
<dbReference type="SMART" id="SM00066">
    <property type="entry name" value="GAL4"/>
    <property type="match status" value="1"/>
</dbReference>
<feature type="compositionally biased region" description="Low complexity" evidence="8">
    <location>
        <begin position="101"/>
        <end position="113"/>
    </location>
</feature>
<dbReference type="GO" id="GO:0006351">
    <property type="term" value="P:DNA-templated transcription"/>
    <property type="evidence" value="ECO:0007669"/>
    <property type="project" value="InterPro"/>
</dbReference>
<dbReference type="RefSeq" id="XP_024771733.1">
    <property type="nucleotide sequence ID" value="XM_024912102.1"/>
</dbReference>
<evidence type="ECO:0000256" key="7">
    <source>
        <dbReference type="ARBA" id="ARBA00023242"/>
    </source>
</evidence>
<accession>A0A2T4A4T4</accession>
<dbReference type="Pfam" id="PF00172">
    <property type="entry name" value="Zn_clus"/>
    <property type="match status" value="1"/>
</dbReference>
<evidence type="ECO:0000256" key="8">
    <source>
        <dbReference type="SAM" id="MobiDB-lite"/>
    </source>
</evidence>
<keyword evidence="2" id="KW-0479">Metal-binding</keyword>
<dbReference type="EMBL" id="KZ679684">
    <property type="protein sequence ID" value="PTB52056.1"/>
    <property type="molecule type" value="Genomic_DNA"/>
</dbReference>
<name>A0A2T4A4T4_TRIHA</name>
<feature type="compositionally biased region" description="Low complexity" evidence="8">
    <location>
        <begin position="130"/>
        <end position="148"/>
    </location>
</feature>
<dbReference type="InterPro" id="IPR036864">
    <property type="entry name" value="Zn2-C6_fun-type_DNA-bd_sf"/>
</dbReference>